<dbReference type="PIRSF" id="PIRSF012666">
    <property type="entry name" value="UCP012666"/>
    <property type="match status" value="1"/>
</dbReference>
<keyword evidence="2" id="KW-0436">Ligase</keyword>
<comment type="caution">
    <text evidence="2">The sequence shown here is derived from an EMBL/GenBank/DDBJ whole genome shotgun (WGS) entry which is preliminary data.</text>
</comment>
<dbReference type="GO" id="GO:0004357">
    <property type="term" value="F:glutamate-cysteine ligase activity"/>
    <property type="evidence" value="ECO:0007669"/>
    <property type="project" value="InterPro"/>
</dbReference>
<sequence>MGLLITRDDFTEDEFARFSERLSDQLDVLGTLASLPGFGEGPATVGAELELFLVDPAGLPLSANREVLARTVDRRFTVELDRFNLEFNASPCPLAGRPFTALADELAGALVEITRAAREQGGRIVPIGILPTLRREDLTAAELTDVPRYRALGKRIRRLRGGPFHVRIHGEDPLVLDTDDVAMEGAGTSFQVHLRVPPQSFSRYYNAAQIATIPALAASCNAPILIGHRLWDETRIALFRQAVDDRLDAPAAFHPPSRVSFGYGWARDGAAELFAESVRLHAPLLPVLGSEDPRQTLAAGGVPGLAELRLHHGTVWRWNRAVYDPGSGGHFRIEYRALPAGPTVVDMLASAAFLLGATLGLAPDVDRLLPAYPFELARHAFHRAAQHGLDAVVPFPCDEAPSPRATPIVTLCERLLPLARSGLVGAGVLESEADRFLDVFAARVRSGQTGARWQRAALAALRGRHAHEEALRRMLAQYEERAASGEPVHTWAPVEGGAQNNPMTDSPIRS</sequence>
<dbReference type="GO" id="GO:0042398">
    <property type="term" value="P:modified amino acid biosynthetic process"/>
    <property type="evidence" value="ECO:0007669"/>
    <property type="project" value="InterPro"/>
</dbReference>
<evidence type="ECO:0000256" key="1">
    <source>
        <dbReference type="SAM" id="MobiDB-lite"/>
    </source>
</evidence>
<gene>
    <name evidence="2" type="ORF">E8A74_03000</name>
</gene>
<dbReference type="Gene3D" id="3.30.590.20">
    <property type="match status" value="1"/>
</dbReference>
<dbReference type="Proteomes" id="UP000309215">
    <property type="component" value="Unassembled WGS sequence"/>
</dbReference>
<dbReference type="PANTHER" id="PTHR36510">
    <property type="entry name" value="GLUTAMATE--CYSTEINE LIGASE 2-RELATED"/>
    <property type="match status" value="1"/>
</dbReference>
<reference evidence="2 3" key="1">
    <citation type="submission" date="2019-04" db="EMBL/GenBank/DDBJ databases">
        <authorList>
            <person name="Li Y."/>
            <person name="Wang J."/>
        </authorList>
    </citation>
    <scope>NUCLEOTIDE SEQUENCE [LARGE SCALE GENOMIC DNA]</scope>
    <source>
        <strain evidence="2 3">DSM 14668</strain>
    </source>
</reference>
<proteinExistence type="predicted"/>
<protein>
    <submittedName>
        <fullName evidence="2">Glutamate--cysteine ligase</fullName>
    </submittedName>
</protein>
<dbReference type="InterPro" id="IPR014746">
    <property type="entry name" value="Gln_synth/guanido_kin_cat_dom"/>
</dbReference>
<feature type="region of interest" description="Disordered" evidence="1">
    <location>
        <begin position="485"/>
        <end position="510"/>
    </location>
</feature>
<dbReference type="InterPro" id="IPR006336">
    <property type="entry name" value="GCS2"/>
</dbReference>
<name>A0A4U1JJP3_9BACT</name>
<keyword evidence="3" id="KW-1185">Reference proteome</keyword>
<evidence type="ECO:0000313" key="2">
    <source>
        <dbReference type="EMBL" id="TKD12732.1"/>
    </source>
</evidence>
<dbReference type="InterPro" id="IPR050141">
    <property type="entry name" value="GCL_type2/YbdK_subfam"/>
</dbReference>
<feature type="compositionally biased region" description="Polar residues" evidence="1">
    <location>
        <begin position="498"/>
        <end position="510"/>
    </location>
</feature>
<evidence type="ECO:0000313" key="3">
    <source>
        <dbReference type="Proteomes" id="UP000309215"/>
    </source>
</evidence>
<dbReference type="AlphaFoldDB" id="A0A4U1JJP3"/>
<accession>A0A4U1JJP3</accession>
<dbReference type="InterPro" id="IPR016602">
    <property type="entry name" value="UCP012666"/>
</dbReference>
<dbReference type="Pfam" id="PF04107">
    <property type="entry name" value="GCS2"/>
    <property type="match status" value="1"/>
</dbReference>
<dbReference type="RefSeq" id="WP_136927370.1">
    <property type="nucleotide sequence ID" value="NZ_SSMQ01000002.1"/>
</dbReference>
<dbReference type="SUPFAM" id="SSF55931">
    <property type="entry name" value="Glutamine synthetase/guanido kinase"/>
    <property type="match status" value="1"/>
</dbReference>
<dbReference type="OrthoDB" id="240589at2"/>
<dbReference type="PANTHER" id="PTHR36510:SF3">
    <property type="entry name" value="CONSERVED PROTEIN"/>
    <property type="match status" value="1"/>
</dbReference>
<organism evidence="2 3">
    <name type="scientific">Polyangium fumosum</name>
    <dbReference type="NCBI Taxonomy" id="889272"/>
    <lineage>
        <taxon>Bacteria</taxon>
        <taxon>Pseudomonadati</taxon>
        <taxon>Myxococcota</taxon>
        <taxon>Polyangia</taxon>
        <taxon>Polyangiales</taxon>
        <taxon>Polyangiaceae</taxon>
        <taxon>Polyangium</taxon>
    </lineage>
</organism>
<dbReference type="EMBL" id="SSMQ01000002">
    <property type="protein sequence ID" value="TKD12732.1"/>
    <property type="molecule type" value="Genomic_DNA"/>
</dbReference>